<dbReference type="EMBL" id="BSUZ01000001">
    <property type="protein sequence ID" value="GMA86020.1"/>
    <property type="molecule type" value="Genomic_DNA"/>
</dbReference>
<proteinExistence type="predicted"/>
<feature type="compositionally biased region" description="Basic residues" evidence="1">
    <location>
        <begin position="148"/>
        <end position="159"/>
    </location>
</feature>
<organism evidence="2 3">
    <name type="scientific">Angustibacter aerolatus</name>
    <dbReference type="NCBI Taxonomy" id="1162965"/>
    <lineage>
        <taxon>Bacteria</taxon>
        <taxon>Bacillati</taxon>
        <taxon>Actinomycetota</taxon>
        <taxon>Actinomycetes</taxon>
        <taxon>Kineosporiales</taxon>
        <taxon>Kineosporiaceae</taxon>
    </lineage>
</organism>
<protein>
    <recommendedName>
        <fullName evidence="4">Winged helix DNA-binding domain-containing protein</fullName>
    </recommendedName>
</protein>
<feature type="compositionally biased region" description="Basic and acidic residues" evidence="1">
    <location>
        <begin position="202"/>
        <end position="211"/>
    </location>
</feature>
<evidence type="ECO:0000313" key="2">
    <source>
        <dbReference type="EMBL" id="GMA86020.1"/>
    </source>
</evidence>
<evidence type="ECO:0000313" key="3">
    <source>
        <dbReference type="Proteomes" id="UP001157017"/>
    </source>
</evidence>
<dbReference type="Proteomes" id="UP001157017">
    <property type="component" value="Unassembled WGS sequence"/>
</dbReference>
<reference evidence="3" key="1">
    <citation type="journal article" date="2019" name="Int. J. Syst. Evol. Microbiol.">
        <title>The Global Catalogue of Microorganisms (GCM) 10K type strain sequencing project: providing services to taxonomists for standard genome sequencing and annotation.</title>
        <authorList>
            <consortium name="The Broad Institute Genomics Platform"/>
            <consortium name="The Broad Institute Genome Sequencing Center for Infectious Disease"/>
            <person name="Wu L."/>
            <person name="Ma J."/>
        </authorList>
    </citation>
    <scope>NUCLEOTIDE SEQUENCE [LARGE SCALE GENOMIC DNA]</scope>
    <source>
        <strain evidence="3">NBRC 108730</strain>
    </source>
</reference>
<feature type="compositionally biased region" description="Basic and acidic residues" evidence="1">
    <location>
        <begin position="218"/>
        <end position="241"/>
    </location>
</feature>
<sequence>MLADLVVASATEVAAVLGSTATALQPVWPADAVEVEVDGRRRFVLPEVLDAVGTHPAPRLTRLLPPGDPWLQARDRDLLLPGTDRQKALWKAINAPGALLVDGELEGTWTAKQGRAGRVLVRVTVFEPLDPATAREVEAEAEPGGPGARRHLGRARNGRRLTPPARHPGHVPAKQAPCRRTHRPTTAAAGCAQAHPGARQALDSRVRSDHGIRRRGRERVVRARRADGRLTTGRVDRAARA</sequence>
<name>A0ABQ6JGP4_9ACTN</name>
<accession>A0ABQ6JGP4</accession>
<evidence type="ECO:0000256" key="1">
    <source>
        <dbReference type="SAM" id="MobiDB-lite"/>
    </source>
</evidence>
<feature type="compositionally biased region" description="Low complexity" evidence="1">
    <location>
        <begin position="184"/>
        <end position="198"/>
    </location>
</feature>
<keyword evidence="3" id="KW-1185">Reference proteome</keyword>
<evidence type="ECO:0008006" key="4">
    <source>
        <dbReference type="Google" id="ProtNLM"/>
    </source>
</evidence>
<comment type="caution">
    <text evidence="2">The sequence shown here is derived from an EMBL/GenBank/DDBJ whole genome shotgun (WGS) entry which is preliminary data.</text>
</comment>
<feature type="region of interest" description="Disordered" evidence="1">
    <location>
        <begin position="134"/>
        <end position="241"/>
    </location>
</feature>
<gene>
    <name evidence="2" type="ORF">GCM10025868_12700</name>
</gene>